<evidence type="ECO:0000313" key="3">
    <source>
        <dbReference type="Proteomes" id="UP001201262"/>
    </source>
</evidence>
<keyword evidence="3" id="KW-1185">Reference proteome</keyword>
<name>A0AAD4KJ02_9EURO</name>
<reference evidence="2" key="1">
    <citation type="submission" date="2021-12" db="EMBL/GenBank/DDBJ databases">
        <title>Convergent genome expansion in fungi linked to evolution of root-endophyte symbiosis.</title>
        <authorList>
            <consortium name="DOE Joint Genome Institute"/>
            <person name="Ke Y.-H."/>
            <person name="Bonito G."/>
            <person name="Liao H.-L."/>
            <person name="Looney B."/>
            <person name="Rojas-Flechas A."/>
            <person name="Nash J."/>
            <person name="Hameed K."/>
            <person name="Schadt C."/>
            <person name="Martin F."/>
            <person name="Crous P.W."/>
            <person name="Miettinen O."/>
            <person name="Magnuson J.K."/>
            <person name="Labbe J."/>
            <person name="Jacobson D."/>
            <person name="Doktycz M.J."/>
            <person name="Veneault-Fourrey C."/>
            <person name="Kuo A."/>
            <person name="Mondo S."/>
            <person name="Calhoun S."/>
            <person name="Riley R."/>
            <person name="Ohm R."/>
            <person name="LaButti K."/>
            <person name="Andreopoulos B."/>
            <person name="Pangilinan J."/>
            <person name="Nolan M."/>
            <person name="Tritt A."/>
            <person name="Clum A."/>
            <person name="Lipzen A."/>
            <person name="Daum C."/>
            <person name="Barry K."/>
            <person name="Grigoriev I.V."/>
            <person name="Vilgalys R."/>
        </authorList>
    </citation>
    <scope>NUCLEOTIDE SEQUENCE</scope>
    <source>
        <strain evidence="2">PMI_201</strain>
    </source>
</reference>
<dbReference type="Proteomes" id="UP001201262">
    <property type="component" value="Unassembled WGS sequence"/>
</dbReference>
<dbReference type="SUPFAM" id="SSF56112">
    <property type="entry name" value="Protein kinase-like (PK-like)"/>
    <property type="match status" value="1"/>
</dbReference>
<evidence type="ECO:0000259" key="1">
    <source>
        <dbReference type="PROSITE" id="PS50011"/>
    </source>
</evidence>
<dbReference type="GO" id="GO:0004672">
    <property type="term" value="F:protein kinase activity"/>
    <property type="evidence" value="ECO:0007669"/>
    <property type="project" value="InterPro"/>
</dbReference>
<dbReference type="Gene3D" id="1.10.510.10">
    <property type="entry name" value="Transferase(Phosphotransferase) domain 1"/>
    <property type="match status" value="1"/>
</dbReference>
<sequence length="129" mass="14546">MDLLQLWGQLLQLSDALYSLPRIPILGKEKQCGEGHQDIKPSNVLAASGTIPSPYEIHFKLADFSLNHFKIEKPSVEEIVDWDSYGTRIYGPLECYMEDDISNKSHGRSSQAVGVWSLGCIYREAMAWT</sequence>
<dbReference type="RefSeq" id="XP_046065777.1">
    <property type="nucleotide sequence ID" value="XM_046222335.1"/>
</dbReference>
<organism evidence="2 3">
    <name type="scientific">Talaromyces proteolyticus</name>
    <dbReference type="NCBI Taxonomy" id="1131652"/>
    <lineage>
        <taxon>Eukaryota</taxon>
        <taxon>Fungi</taxon>
        <taxon>Dikarya</taxon>
        <taxon>Ascomycota</taxon>
        <taxon>Pezizomycotina</taxon>
        <taxon>Eurotiomycetes</taxon>
        <taxon>Eurotiomycetidae</taxon>
        <taxon>Eurotiales</taxon>
        <taxon>Trichocomaceae</taxon>
        <taxon>Talaromyces</taxon>
        <taxon>Talaromyces sect. Bacilispori</taxon>
    </lineage>
</organism>
<dbReference type="PROSITE" id="PS50011">
    <property type="entry name" value="PROTEIN_KINASE_DOM"/>
    <property type="match status" value="1"/>
</dbReference>
<comment type="caution">
    <text evidence="2">The sequence shown here is derived from an EMBL/GenBank/DDBJ whole genome shotgun (WGS) entry which is preliminary data.</text>
</comment>
<proteinExistence type="predicted"/>
<dbReference type="AlphaFoldDB" id="A0AAD4KJ02"/>
<dbReference type="GeneID" id="70252622"/>
<dbReference type="InterPro" id="IPR000719">
    <property type="entry name" value="Prot_kinase_dom"/>
</dbReference>
<feature type="domain" description="Protein kinase" evidence="1">
    <location>
        <begin position="1"/>
        <end position="129"/>
    </location>
</feature>
<dbReference type="GO" id="GO:0005524">
    <property type="term" value="F:ATP binding"/>
    <property type="evidence" value="ECO:0007669"/>
    <property type="project" value="InterPro"/>
</dbReference>
<dbReference type="InterPro" id="IPR011009">
    <property type="entry name" value="Kinase-like_dom_sf"/>
</dbReference>
<evidence type="ECO:0000313" key="2">
    <source>
        <dbReference type="EMBL" id="KAH8689423.1"/>
    </source>
</evidence>
<gene>
    <name evidence="2" type="ORF">BGW36DRAFT_466308</name>
</gene>
<protein>
    <recommendedName>
        <fullName evidence="1">Protein kinase domain-containing protein</fullName>
    </recommendedName>
</protein>
<accession>A0AAD4KJ02</accession>
<dbReference type="EMBL" id="JAJTJA010000015">
    <property type="protein sequence ID" value="KAH8689423.1"/>
    <property type="molecule type" value="Genomic_DNA"/>
</dbReference>